<evidence type="ECO:0000313" key="1">
    <source>
        <dbReference type="EMBL" id="CAJ1972029.1"/>
    </source>
</evidence>
<dbReference type="Proteomes" id="UP001189624">
    <property type="component" value="Chromosome 8"/>
</dbReference>
<organism evidence="1 2">
    <name type="scientific">Sphenostylis stenocarpa</name>
    <dbReference type="NCBI Taxonomy" id="92480"/>
    <lineage>
        <taxon>Eukaryota</taxon>
        <taxon>Viridiplantae</taxon>
        <taxon>Streptophyta</taxon>
        <taxon>Embryophyta</taxon>
        <taxon>Tracheophyta</taxon>
        <taxon>Spermatophyta</taxon>
        <taxon>Magnoliopsida</taxon>
        <taxon>eudicotyledons</taxon>
        <taxon>Gunneridae</taxon>
        <taxon>Pentapetalae</taxon>
        <taxon>rosids</taxon>
        <taxon>fabids</taxon>
        <taxon>Fabales</taxon>
        <taxon>Fabaceae</taxon>
        <taxon>Papilionoideae</taxon>
        <taxon>50 kb inversion clade</taxon>
        <taxon>NPAAA clade</taxon>
        <taxon>indigoferoid/millettioid clade</taxon>
        <taxon>Phaseoleae</taxon>
        <taxon>Sphenostylis</taxon>
    </lineage>
</organism>
<protein>
    <submittedName>
        <fullName evidence="1">Uncharacterized protein</fullName>
    </submittedName>
</protein>
<accession>A0AA86TDS5</accession>
<proteinExistence type="predicted"/>
<dbReference type="EMBL" id="OY731405">
    <property type="protein sequence ID" value="CAJ1972029.1"/>
    <property type="molecule type" value="Genomic_DNA"/>
</dbReference>
<evidence type="ECO:0000313" key="2">
    <source>
        <dbReference type="Proteomes" id="UP001189624"/>
    </source>
</evidence>
<gene>
    <name evidence="1" type="ORF">AYBTSS11_LOCUS24041</name>
</gene>
<sequence>MVEATSDKFIVVVDDMKLVDSLGAAVSPCNGGDSVLLEVSNIYIRTKKDEGGELFGFVRFARVANKHGAWVSKTHVAGGKSYAKVVAEESKVVYPPLLAFLGLPSFRKPIFCLEPRKRVKMDDIMMDGTQSTQANENRLKEVSSDDERELIERNIEVREASSNKGPYVCIGFMSFDKDPTKLKNKQGGSVLRPNVTHDSYGPYCNPWDFREGLDKEILFATSDSFSGNTITNSNIHDCNLLLKKDIEPDQMTSKSMEMSKQLRVVIQNNE</sequence>
<keyword evidence="2" id="KW-1185">Reference proteome</keyword>
<reference evidence="1" key="1">
    <citation type="submission" date="2023-10" db="EMBL/GenBank/DDBJ databases">
        <authorList>
            <person name="Domelevo Entfellner J.-B."/>
        </authorList>
    </citation>
    <scope>NUCLEOTIDE SEQUENCE</scope>
</reference>
<name>A0AA86TDS5_9FABA</name>
<dbReference type="AlphaFoldDB" id="A0AA86TDS5"/>
<dbReference type="Gramene" id="rna-AYBTSS11_LOCUS24041">
    <property type="protein sequence ID" value="CAJ1972029.1"/>
    <property type="gene ID" value="gene-AYBTSS11_LOCUS24041"/>
</dbReference>